<dbReference type="NCBIfam" id="TIGR00229">
    <property type="entry name" value="sensory_box"/>
    <property type="match status" value="1"/>
</dbReference>
<dbReference type="Gene3D" id="3.30.450.20">
    <property type="entry name" value="PAS domain"/>
    <property type="match status" value="1"/>
</dbReference>
<dbReference type="OrthoDB" id="9815750at2"/>
<dbReference type="InterPro" id="IPR001610">
    <property type="entry name" value="PAC"/>
</dbReference>
<dbReference type="PRINTS" id="PR00344">
    <property type="entry name" value="BCTRLSENSOR"/>
</dbReference>
<comment type="catalytic activity">
    <reaction evidence="1">
        <text>ATP + protein L-histidine = ADP + protein N-phospho-L-histidine.</text>
        <dbReference type="EC" id="2.7.13.3"/>
    </reaction>
</comment>
<organism evidence="12 13">
    <name type="scientific">Ureibacillus endophyticus</name>
    <dbReference type="NCBI Taxonomy" id="1978490"/>
    <lineage>
        <taxon>Bacteria</taxon>
        <taxon>Bacillati</taxon>
        <taxon>Bacillota</taxon>
        <taxon>Bacilli</taxon>
        <taxon>Bacillales</taxon>
        <taxon>Caryophanaceae</taxon>
        <taxon>Ureibacillus</taxon>
    </lineage>
</organism>
<dbReference type="Proteomes" id="UP000272238">
    <property type="component" value="Unassembled WGS sequence"/>
</dbReference>
<dbReference type="Gene3D" id="3.30.565.10">
    <property type="entry name" value="Histidine kinase-like ATPase, C-terminal domain"/>
    <property type="match status" value="1"/>
</dbReference>
<dbReference type="Gene3D" id="1.10.287.130">
    <property type="match status" value="1"/>
</dbReference>
<evidence type="ECO:0000256" key="5">
    <source>
        <dbReference type="ARBA" id="ARBA00022741"/>
    </source>
</evidence>
<dbReference type="InterPro" id="IPR003594">
    <property type="entry name" value="HATPase_dom"/>
</dbReference>
<dbReference type="SMART" id="SM00388">
    <property type="entry name" value="HisKA"/>
    <property type="match status" value="1"/>
</dbReference>
<protein>
    <recommendedName>
        <fullName evidence="2">histidine kinase</fullName>
        <ecNumber evidence="2">2.7.13.3</ecNumber>
    </recommendedName>
</protein>
<dbReference type="PROSITE" id="PS50112">
    <property type="entry name" value="PAS"/>
    <property type="match status" value="1"/>
</dbReference>
<dbReference type="InterPro" id="IPR013655">
    <property type="entry name" value="PAS_fold_3"/>
</dbReference>
<keyword evidence="5" id="KW-0547">Nucleotide-binding</keyword>
<dbReference type="CDD" id="cd00082">
    <property type="entry name" value="HisKA"/>
    <property type="match status" value="1"/>
</dbReference>
<dbReference type="AlphaFoldDB" id="A0A494YS08"/>
<gene>
    <name evidence="12" type="ORF">D8M03_16980</name>
</gene>
<feature type="domain" description="Histidine kinase" evidence="9">
    <location>
        <begin position="155"/>
        <end position="358"/>
    </location>
</feature>
<evidence type="ECO:0000256" key="4">
    <source>
        <dbReference type="ARBA" id="ARBA00022679"/>
    </source>
</evidence>
<evidence type="ECO:0000256" key="2">
    <source>
        <dbReference type="ARBA" id="ARBA00012438"/>
    </source>
</evidence>
<dbReference type="InterPro" id="IPR005467">
    <property type="entry name" value="His_kinase_dom"/>
</dbReference>
<proteinExistence type="predicted"/>
<keyword evidence="13" id="KW-1185">Reference proteome</keyword>
<dbReference type="SUPFAM" id="SSF47384">
    <property type="entry name" value="Homodimeric domain of signal transducing histidine kinase"/>
    <property type="match status" value="1"/>
</dbReference>
<evidence type="ECO:0000256" key="6">
    <source>
        <dbReference type="ARBA" id="ARBA00022777"/>
    </source>
</evidence>
<dbReference type="InterPro" id="IPR000014">
    <property type="entry name" value="PAS"/>
</dbReference>
<dbReference type="InterPro" id="IPR003661">
    <property type="entry name" value="HisK_dim/P_dom"/>
</dbReference>
<dbReference type="PANTHER" id="PTHR43065:SF10">
    <property type="entry name" value="PEROXIDE STRESS-ACTIVATED HISTIDINE KINASE MAK3"/>
    <property type="match status" value="1"/>
</dbReference>
<evidence type="ECO:0000313" key="13">
    <source>
        <dbReference type="Proteomes" id="UP000272238"/>
    </source>
</evidence>
<dbReference type="EC" id="2.7.13.3" evidence="2"/>
<dbReference type="SMART" id="SM00387">
    <property type="entry name" value="HATPase_c"/>
    <property type="match status" value="1"/>
</dbReference>
<evidence type="ECO:0000313" key="12">
    <source>
        <dbReference type="EMBL" id="RKQ12439.1"/>
    </source>
</evidence>
<dbReference type="InterPro" id="IPR036890">
    <property type="entry name" value="HATPase_C_sf"/>
</dbReference>
<sequence>MCGNYRTKRFEEELKIRNIKYEIISDGIQDLVALLSYDGEILYNSSSYEKILGYRTDSIIGNNILEYIHPEDISLVKEQYNSMIETKAPSLIELRYRHVNGSWIYIEEKISPVFDQYGKIECFILVGRDITERKRAEELLRRSEKLSIVGQLAQSIAHEIRNPLTSIKGFVQLLQNEVKNPLFIETTLDEIYRIEEVIQEFLRFAQPQISTMERIDAKLLISQVLTLVSTHSKQQNIKIIEVYDQNLSDIYCDENQMKHVLLQLLQNLIEAMPNGGNIKVQVCNYKEEYIKIKIIDSGTGISDERLKKIGEPFYCYKEKGTGLGLMISHKIVQEHGGNIEIRSKVNKGTSVSVILPIK</sequence>
<name>A0A494YS08_9BACL</name>
<keyword evidence="8" id="KW-0902">Two-component regulatory system</keyword>
<keyword evidence="3" id="KW-0597">Phosphoprotein</keyword>
<evidence type="ECO:0000259" key="11">
    <source>
        <dbReference type="PROSITE" id="PS50113"/>
    </source>
</evidence>
<feature type="domain" description="PAC" evidence="11">
    <location>
        <begin position="90"/>
        <end position="142"/>
    </location>
</feature>
<dbReference type="SUPFAM" id="SSF55785">
    <property type="entry name" value="PYP-like sensor domain (PAS domain)"/>
    <property type="match status" value="1"/>
</dbReference>
<reference evidence="12 13" key="1">
    <citation type="journal article" date="2016" name="Antonie Van Leeuwenhoek">
        <title>Lysinibacillus endophyticus sp. nov., an indole-3-acetic acid producing endophytic bacterium isolated from corn root (Zea mays cv. Xinken-5).</title>
        <authorList>
            <person name="Yu J."/>
            <person name="Guan X."/>
            <person name="Liu C."/>
            <person name="Xiang W."/>
            <person name="Yu Z."/>
            <person name="Liu X."/>
            <person name="Wang G."/>
        </authorList>
    </citation>
    <scope>NUCLEOTIDE SEQUENCE [LARGE SCALE GENOMIC DNA]</scope>
    <source>
        <strain evidence="12 13">DSM 100506</strain>
    </source>
</reference>
<comment type="caution">
    <text evidence="12">The sequence shown here is derived from an EMBL/GenBank/DDBJ whole genome shotgun (WGS) entry which is preliminary data.</text>
</comment>
<dbReference type="Pfam" id="PF08447">
    <property type="entry name" value="PAS_3"/>
    <property type="match status" value="1"/>
</dbReference>
<dbReference type="SMART" id="SM00086">
    <property type="entry name" value="PAC"/>
    <property type="match status" value="1"/>
</dbReference>
<dbReference type="PANTHER" id="PTHR43065">
    <property type="entry name" value="SENSOR HISTIDINE KINASE"/>
    <property type="match status" value="1"/>
</dbReference>
<dbReference type="InterPro" id="IPR004358">
    <property type="entry name" value="Sig_transdc_His_kin-like_C"/>
</dbReference>
<dbReference type="Pfam" id="PF00512">
    <property type="entry name" value="HisKA"/>
    <property type="match status" value="1"/>
</dbReference>
<dbReference type="InterPro" id="IPR000700">
    <property type="entry name" value="PAS-assoc_C"/>
</dbReference>
<dbReference type="GO" id="GO:0005524">
    <property type="term" value="F:ATP binding"/>
    <property type="evidence" value="ECO:0007669"/>
    <property type="project" value="UniProtKB-KW"/>
</dbReference>
<dbReference type="InterPro" id="IPR036097">
    <property type="entry name" value="HisK_dim/P_sf"/>
</dbReference>
<evidence type="ECO:0000259" key="10">
    <source>
        <dbReference type="PROSITE" id="PS50112"/>
    </source>
</evidence>
<dbReference type="PROSITE" id="PS50113">
    <property type="entry name" value="PAC"/>
    <property type="match status" value="1"/>
</dbReference>
<keyword evidence="4" id="KW-0808">Transferase</keyword>
<evidence type="ECO:0000256" key="3">
    <source>
        <dbReference type="ARBA" id="ARBA00022553"/>
    </source>
</evidence>
<dbReference type="PROSITE" id="PS50109">
    <property type="entry name" value="HIS_KIN"/>
    <property type="match status" value="1"/>
</dbReference>
<dbReference type="SUPFAM" id="SSF55874">
    <property type="entry name" value="ATPase domain of HSP90 chaperone/DNA topoisomerase II/histidine kinase"/>
    <property type="match status" value="1"/>
</dbReference>
<dbReference type="EMBL" id="RBZN01000084">
    <property type="protein sequence ID" value="RKQ12439.1"/>
    <property type="molecule type" value="Genomic_DNA"/>
</dbReference>
<dbReference type="GO" id="GO:0000155">
    <property type="term" value="F:phosphorelay sensor kinase activity"/>
    <property type="evidence" value="ECO:0007669"/>
    <property type="project" value="InterPro"/>
</dbReference>
<evidence type="ECO:0000259" key="9">
    <source>
        <dbReference type="PROSITE" id="PS50109"/>
    </source>
</evidence>
<accession>A0A494YS08</accession>
<dbReference type="CDD" id="cd00130">
    <property type="entry name" value="PAS"/>
    <property type="match status" value="1"/>
</dbReference>
<dbReference type="Pfam" id="PF02518">
    <property type="entry name" value="HATPase_c"/>
    <property type="match status" value="1"/>
</dbReference>
<evidence type="ECO:0000256" key="1">
    <source>
        <dbReference type="ARBA" id="ARBA00000085"/>
    </source>
</evidence>
<keyword evidence="7" id="KW-0067">ATP-binding</keyword>
<dbReference type="RefSeq" id="WP_121215985.1">
    <property type="nucleotide sequence ID" value="NZ_RBZN01000084.1"/>
</dbReference>
<keyword evidence="6" id="KW-0418">Kinase</keyword>
<dbReference type="InterPro" id="IPR035965">
    <property type="entry name" value="PAS-like_dom_sf"/>
</dbReference>
<feature type="domain" description="PAS" evidence="10">
    <location>
        <begin position="17"/>
        <end position="87"/>
    </location>
</feature>
<evidence type="ECO:0000256" key="7">
    <source>
        <dbReference type="ARBA" id="ARBA00022840"/>
    </source>
</evidence>
<dbReference type="SMART" id="SM00091">
    <property type="entry name" value="PAS"/>
    <property type="match status" value="1"/>
</dbReference>
<evidence type="ECO:0000256" key="8">
    <source>
        <dbReference type="ARBA" id="ARBA00023012"/>
    </source>
</evidence>